<evidence type="ECO:0000313" key="2">
    <source>
        <dbReference type="EMBL" id="KAF6720459.1"/>
    </source>
</evidence>
<comment type="caution">
    <text evidence="2">The sequence shown here is derived from an EMBL/GenBank/DDBJ whole genome shotgun (WGS) entry which is preliminary data.</text>
</comment>
<feature type="region of interest" description="Disordered" evidence="1">
    <location>
        <begin position="27"/>
        <end position="66"/>
    </location>
</feature>
<feature type="compositionally biased region" description="Basic and acidic residues" evidence="1">
    <location>
        <begin position="30"/>
        <end position="46"/>
    </location>
</feature>
<reference evidence="2" key="1">
    <citation type="journal article" name="BMC Genomics">
        <title>Long-read sequencing and de novo genome assembly of marine medaka (Oryzias melastigma).</title>
        <authorList>
            <person name="Liang P."/>
            <person name="Saqib H.S.A."/>
            <person name="Ni X."/>
            <person name="Shen Y."/>
        </authorList>
    </citation>
    <scope>NUCLEOTIDE SEQUENCE</scope>
    <source>
        <strain evidence="2">Bigg-433</strain>
    </source>
</reference>
<feature type="compositionally biased region" description="Acidic residues" evidence="1">
    <location>
        <begin position="50"/>
        <end position="61"/>
    </location>
</feature>
<organism evidence="2 3">
    <name type="scientific">Oryzias melastigma</name>
    <name type="common">Marine medaka</name>
    <dbReference type="NCBI Taxonomy" id="30732"/>
    <lineage>
        <taxon>Eukaryota</taxon>
        <taxon>Metazoa</taxon>
        <taxon>Chordata</taxon>
        <taxon>Craniata</taxon>
        <taxon>Vertebrata</taxon>
        <taxon>Euteleostomi</taxon>
        <taxon>Actinopterygii</taxon>
        <taxon>Neopterygii</taxon>
        <taxon>Teleostei</taxon>
        <taxon>Neoteleostei</taxon>
        <taxon>Acanthomorphata</taxon>
        <taxon>Ovalentaria</taxon>
        <taxon>Atherinomorphae</taxon>
        <taxon>Beloniformes</taxon>
        <taxon>Adrianichthyidae</taxon>
        <taxon>Oryziinae</taxon>
        <taxon>Oryzias</taxon>
    </lineage>
</organism>
<protein>
    <submittedName>
        <fullName evidence="2">Uncharacterized protein</fullName>
    </submittedName>
</protein>
<evidence type="ECO:0000313" key="3">
    <source>
        <dbReference type="Proteomes" id="UP000646548"/>
    </source>
</evidence>
<sequence>MTSKRSAADSLAPPRASPDLLHAAAAAFRTPRDARAARRSARRDGQPEQVDLEEEEEEEEGSTLNLTRHFLDGDTRLRLARRAESVERDC</sequence>
<dbReference type="EMBL" id="WKFB01000527">
    <property type="protein sequence ID" value="KAF6720459.1"/>
    <property type="molecule type" value="Genomic_DNA"/>
</dbReference>
<name>A0A834C385_ORYME</name>
<dbReference type="AlphaFoldDB" id="A0A834C385"/>
<evidence type="ECO:0000256" key="1">
    <source>
        <dbReference type="SAM" id="MobiDB-lite"/>
    </source>
</evidence>
<accession>A0A834C385</accession>
<proteinExistence type="predicted"/>
<gene>
    <name evidence="2" type="ORF">FQA47_002940</name>
</gene>
<dbReference type="Proteomes" id="UP000646548">
    <property type="component" value="Unassembled WGS sequence"/>
</dbReference>